<evidence type="ECO:0000256" key="1">
    <source>
        <dbReference type="ARBA" id="ARBA00022614"/>
    </source>
</evidence>
<dbReference type="InterPro" id="IPR032675">
    <property type="entry name" value="LRR_dom_sf"/>
</dbReference>
<feature type="compositionally biased region" description="Low complexity" evidence="3">
    <location>
        <begin position="1353"/>
        <end position="1364"/>
    </location>
</feature>
<feature type="signal peptide" evidence="4">
    <location>
        <begin position="1"/>
        <end position="22"/>
    </location>
</feature>
<organism evidence="5 6">
    <name type="scientific">Henosepilachna vigintioctopunctata</name>
    <dbReference type="NCBI Taxonomy" id="420089"/>
    <lineage>
        <taxon>Eukaryota</taxon>
        <taxon>Metazoa</taxon>
        <taxon>Ecdysozoa</taxon>
        <taxon>Arthropoda</taxon>
        <taxon>Hexapoda</taxon>
        <taxon>Insecta</taxon>
        <taxon>Pterygota</taxon>
        <taxon>Neoptera</taxon>
        <taxon>Endopterygota</taxon>
        <taxon>Coleoptera</taxon>
        <taxon>Polyphaga</taxon>
        <taxon>Cucujiformia</taxon>
        <taxon>Coccinelloidea</taxon>
        <taxon>Coccinellidae</taxon>
        <taxon>Epilachninae</taxon>
        <taxon>Epilachnini</taxon>
        <taxon>Henosepilachna</taxon>
    </lineage>
</organism>
<keyword evidence="6" id="KW-1185">Reference proteome</keyword>
<dbReference type="SMART" id="SM00365">
    <property type="entry name" value="LRR_SD22"/>
    <property type="match status" value="8"/>
</dbReference>
<evidence type="ECO:0000256" key="2">
    <source>
        <dbReference type="ARBA" id="ARBA00022737"/>
    </source>
</evidence>
<reference evidence="5 6" key="1">
    <citation type="submission" date="2023-03" db="EMBL/GenBank/DDBJ databases">
        <title>Genome insight into feeding habits of ladybird beetles.</title>
        <authorList>
            <person name="Li H.-S."/>
            <person name="Huang Y.-H."/>
            <person name="Pang H."/>
        </authorList>
    </citation>
    <scope>NUCLEOTIDE SEQUENCE [LARGE SCALE GENOMIC DNA]</scope>
    <source>
        <strain evidence="5">SYSU_2023b</strain>
        <tissue evidence="5">Whole body</tissue>
    </source>
</reference>
<dbReference type="Proteomes" id="UP001431783">
    <property type="component" value="Unassembled WGS sequence"/>
</dbReference>
<evidence type="ECO:0000256" key="4">
    <source>
        <dbReference type="SAM" id="SignalP"/>
    </source>
</evidence>
<dbReference type="InterPro" id="IPR003591">
    <property type="entry name" value="Leu-rich_rpt_typical-subtyp"/>
</dbReference>
<dbReference type="EMBL" id="JARQZJ010000121">
    <property type="protein sequence ID" value="KAK9888759.1"/>
    <property type="molecule type" value="Genomic_DNA"/>
</dbReference>
<proteinExistence type="predicted"/>
<comment type="caution">
    <text evidence="5">The sequence shown here is derived from an EMBL/GenBank/DDBJ whole genome shotgun (WGS) entry which is preliminary data.</text>
</comment>
<protein>
    <recommendedName>
        <fullName evidence="7">Chaoptin</fullName>
    </recommendedName>
</protein>
<dbReference type="PROSITE" id="PS51257">
    <property type="entry name" value="PROKAR_LIPOPROTEIN"/>
    <property type="match status" value="1"/>
</dbReference>
<accession>A0AAW1V6P4</accession>
<dbReference type="InterPro" id="IPR001611">
    <property type="entry name" value="Leu-rich_rpt"/>
</dbReference>
<dbReference type="PANTHER" id="PTHR24366">
    <property type="entry name" value="IG(IMMUNOGLOBULIN) AND LRR(LEUCINE RICH REPEAT) DOMAINS"/>
    <property type="match status" value="1"/>
</dbReference>
<feature type="region of interest" description="Disordered" evidence="3">
    <location>
        <begin position="1353"/>
        <end position="1391"/>
    </location>
</feature>
<keyword evidence="2" id="KW-0677">Repeat</keyword>
<gene>
    <name evidence="5" type="ORF">WA026_000984</name>
</gene>
<evidence type="ECO:0000313" key="5">
    <source>
        <dbReference type="EMBL" id="KAK9888759.1"/>
    </source>
</evidence>
<dbReference type="SMART" id="SM00369">
    <property type="entry name" value="LRR_TYP"/>
    <property type="match status" value="24"/>
</dbReference>
<dbReference type="SMART" id="SM00364">
    <property type="entry name" value="LRR_BAC"/>
    <property type="match status" value="8"/>
</dbReference>
<name>A0AAW1V6P4_9CUCU</name>
<keyword evidence="4" id="KW-0732">Signal</keyword>
<evidence type="ECO:0008006" key="7">
    <source>
        <dbReference type="Google" id="ProtNLM"/>
    </source>
</evidence>
<dbReference type="Gene3D" id="3.80.10.10">
    <property type="entry name" value="Ribonuclease Inhibitor"/>
    <property type="match status" value="7"/>
</dbReference>
<sequence>MFMTRYCIYVVFLVHISNVCLAIGTGCPSPNLILPCRCLMKAEEYQVWCSHSDLPKVLYGLRTLAQLIQSPIDELILENNYLPSLPGRTFSTLRILRLMVRQNGLERVSHDWLFGLEGVLMELFIVEPRLRYLPDESLSRLNSLEAITIQTNELKRLPQVTDLAKLRYLQIESQELAGLSSANFKKLPLLEKFHISRSGNLKRLEAGLFEELAALKSINISLCGINWLHPRTFFNLPMMRELSLVGNKIQNVGMIGRSSKDLISLKTIYLDFNEIDRLSEGSFVDIPSLESLHLSHNTITEIHQGAFHKVPNLRILNLNHNALRRVHPESFLQSSDSGVEELWMSYNDISHTSELKSLLDALPRLVFLDMSYNNLEIITFGSLRGHPTLEILKLNHNKIYQIDKESFMAMPALRELGLKNNSLTNFNQEPLWNLPSLKGLDISYNYYKRLEPLFLMNLPSLRRLDVNNNKLVTIDPITFSVTPLIESINISNNDLQFIHPSTLKHLHNLYELDISHNQLEEFLVDIPKELEHLHLKFNKLRMIPLIRGTKEFFSLKYLDVSHNFIDKINQYSLKGFPFLKRLYIKHNLLRRLEDEIFHNLSKLEILDIYGNKLTHVHPNAFENNHNLIELNLGDNNLENILPAFLQKIPKLMKLDVSYNKLVDFVPGNLNYQIRLKYLNISHNFLVKMPQNISKMKYLKYLDMSYNRIKFLTTGIFSNLKELVDLRLSNNYIKELKEDTFTNLQKVKFLHLDHNDIDTIETNSFQSLVALEVVTLGSNSLSKIPSYAFNNLPELQIIELQNNLLDTVSNNAFNLVPSLLVLNLSNNHIITVEDAGFRSLPSLEVLDLSNNLIEKIESDSFRKMKWLVEIRIDGNNICGIFGTPFSSMPRLRVISLKRNKLITVSESVLDKIRTNVAIFNVDDNPLECDCSVAWLQAWAEESSVVGPSCSDGNLLREIKFSPSDCERKEIENFSNQCGAQNPQHLTSQVFSKHTSFSNTSGSERTNNLPPLPQESEYFYDEYVDYHFNDSLPVVTTYEKGNILDRFLSVNHSSLLVPRPSPHIVSGDTPTLYAATSGKITKPDIPKEVLHSPSSSGFTFFGVPLPSINFNNIFGKNRNSSIPTAERKIAILNNPPALRTTSFRYPPNFPLVESGGFVPMLPGEGGFQPIFNPTTTEITQKNTEYYTESSVATTISKSVPQSIMKKIQLNETDLKNSASSDFLQNSSRITTTNPKYISSTVKPTEPTVKSNTVQVTQKTQLETTTLVEEVTSYTLENTSIKSSNITTYQTENLKDVTETTTESGEIVKKDLHGRNQSNIVTSTEESLGQINRTKSFTLVDTSEVTTRKIDNNTITSKNITNTSSGNKKLEQPSPLSSLLVPGGQQPYIRPAGRSKITKVQSPYTTEASVTLVGERKVNEFSGIGSERVTLDPEITKPNGVGDNWYFANYNKSNSEPFHGVLVNGGCNTGSLWVKVSIFLFLLGIV</sequence>
<evidence type="ECO:0000256" key="3">
    <source>
        <dbReference type="SAM" id="MobiDB-lite"/>
    </source>
</evidence>
<evidence type="ECO:0000313" key="6">
    <source>
        <dbReference type="Proteomes" id="UP001431783"/>
    </source>
</evidence>
<dbReference type="PANTHER" id="PTHR24366:SF96">
    <property type="entry name" value="LEUCINE RICH REPEAT CONTAINING 53"/>
    <property type="match status" value="1"/>
</dbReference>
<dbReference type="PROSITE" id="PS51450">
    <property type="entry name" value="LRR"/>
    <property type="match status" value="7"/>
</dbReference>
<dbReference type="SUPFAM" id="SSF52058">
    <property type="entry name" value="L domain-like"/>
    <property type="match status" value="3"/>
</dbReference>
<keyword evidence="1" id="KW-0433">Leucine-rich repeat</keyword>
<feature type="chain" id="PRO_5043957304" description="Chaoptin" evidence="4">
    <location>
        <begin position="23"/>
        <end position="1483"/>
    </location>
</feature>
<dbReference type="FunFam" id="3.80.10.10:FF:001164">
    <property type="entry name" value="GH01279p"/>
    <property type="match status" value="1"/>
</dbReference>
<dbReference type="Pfam" id="PF13855">
    <property type="entry name" value="LRR_8"/>
    <property type="match status" value="7"/>
</dbReference>